<name>A0A2J8A9Z8_9CHLO</name>
<keyword evidence="2" id="KW-1185">Reference proteome</keyword>
<proteinExistence type="predicted"/>
<sequence length="78" mass="8715">MSSYRLYVNWWSEVALPEAERAGAPQSAAARAVFQSRTLLLVGWHQQDWLVAPIGLFDIKRAAWITGLCRPSLVTETG</sequence>
<gene>
    <name evidence="1" type="ORF">TSOC_004039</name>
</gene>
<evidence type="ECO:0000313" key="2">
    <source>
        <dbReference type="Proteomes" id="UP000236333"/>
    </source>
</evidence>
<comment type="caution">
    <text evidence="1">The sequence shown here is derived from an EMBL/GenBank/DDBJ whole genome shotgun (WGS) entry which is preliminary data.</text>
</comment>
<dbReference type="EMBL" id="PGGS01000094">
    <property type="protein sequence ID" value="PNH09340.1"/>
    <property type="molecule type" value="Genomic_DNA"/>
</dbReference>
<organism evidence="1 2">
    <name type="scientific">Tetrabaena socialis</name>
    <dbReference type="NCBI Taxonomy" id="47790"/>
    <lineage>
        <taxon>Eukaryota</taxon>
        <taxon>Viridiplantae</taxon>
        <taxon>Chlorophyta</taxon>
        <taxon>core chlorophytes</taxon>
        <taxon>Chlorophyceae</taxon>
        <taxon>CS clade</taxon>
        <taxon>Chlamydomonadales</taxon>
        <taxon>Tetrabaenaceae</taxon>
        <taxon>Tetrabaena</taxon>
    </lineage>
</organism>
<protein>
    <submittedName>
        <fullName evidence="1">Uncharacterized protein</fullName>
    </submittedName>
</protein>
<dbReference type="AlphaFoldDB" id="A0A2J8A9Z8"/>
<dbReference type="Proteomes" id="UP000236333">
    <property type="component" value="Unassembled WGS sequence"/>
</dbReference>
<reference evidence="1 2" key="1">
    <citation type="journal article" date="2017" name="Mol. Biol. Evol.">
        <title>The 4-celled Tetrabaena socialis nuclear genome reveals the essential components for genetic control of cell number at the origin of multicellularity in the volvocine lineage.</title>
        <authorList>
            <person name="Featherston J."/>
            <person name="Arakaki Y."/>
            <person name="Hanschen E.R."/>
            <person name="Ferris P.J."/>
            <person name="Michod R.E."/>
            <person name="Olson B.J.S.C."/>
            <person name="Nozaki H."/>
            <person name="Durand P.M."/>
        </authorList>
    </citation>
    <scope>NUCLEOTIDE SEQUENCE [LARGE SCALE GENOMIC DNA]</scope>
    <source>
        <strain evidence="1 2">NIES-571</strain>
    </source>
</reference>
<evidence type="ECO:0000313" key="1">
    <source>
        <dbReference type="EMBL" id="PNH09340.1"/>
    </source>
</evidence>
<accession>A0A2J8A9Z8</accession>